<reference evidence="2 3" key="1">
    <citation type="journal article" date="2019" name="G3 (Bethesda)">
        <title>Sequencing of a Wild Apple (Malus baccata) Genome Unravels the Differences Between Cultivated and Wild Apple Species Regarding Disease Resistance and Cold Tolerance.</title>
        <authorList>
            <person name="Chen X."/>
        </authorList>
    </citation>
    <scope>NUCLEOTIDE SEQUENCE [LARGE SCALE GENOMIC DNA]</scope>
    <source>
        <strain evidence="3">cv. Shandingzi</strain>
        <tissue evidence="2">Leaves</tissue>
    </source>
</reference>
<dbReference type="Proteomes" id="UP000315295">
    <property type="component" value="Unassembled WGS sequence"/>
</dbReference>
<comment type="caution">
    <text evidence="2">The sequence shown here is derived from an EMBL/GenBank/DDBJ whole genome shotgun (WGS) entry which is preliminary data.</text>
</comment>
<accession>A0A540NEK7</accession>
<evidence type="ECO:0000313" key="2">
    <source>
        <dbReference type="EMBL" id="TQE09446.1"/>
    </source>
</evidence>
<organism evidence="2 3">
    <name type="scientific">Malus baccata</name>
    <name type="common">Siberian crab apple</name>
    <name type="synonym">Pyrus baccata</name>
    <dbReference type="NCBI Taxonomy" id="106549"/>
    <lineage>
        <taxon>Eukaryota</taxon>
        <taxon>Viridiplantae</taxon>
        <taxon>Streptophyta</taxon>
        <taxon>Embryophyta</taxon>
        <taxon>Tracheophyta</taxon>
        <taxon>Spermatophyta</taxon>
        <taxon>Magnoliopsida</taxon>
        <taxon>eudicotyledons</taxon>
        <taxon>Gunneridae</taxon>
        <taxon>Pentapetalae</taxon>
        <taxon>rosids</taxon>
        <taxon>fabids</taxon>
        <taxon>Rosales</taxon>
        <taxon>Rosaceae</taxon>
        <taxon>Amygdaloideae</taxon>
        <taxon>Maleae</taxon>
        <taxon>Malus</taxon>
    </lineage>
</organism>
<dbReference type="AlphaFoldDB" id="A0A540NEK7"/>
<proteinExistence type="predicted"/>
<name>A0A540NEK7_MALBA</name>
<dbReference type="EMBL" id="VIEB01000057">
    <property type="protein sequence ID" value="TQE09446.1"/>
    <property type="molecule type" value="Genomic_DNA"/>
</dbReference>
<evidence type="ECO:0000313" key="3">
    <source>
        <dbReference type="Proteomes" id="UP000315295"/>
    </source>
</evidence>
<protein>
    <submittedName>
        <fullName evidence="2">Uncharacterized protein</fullName>
    </submittedName>
</protein>
<evidence type="ECO:0000256" key="1">
    <source>
        <dbReference type="SAM" id="MobiDB-lite"/>
    </source>
</evidence>
<keyword evidence="3" id="KW-1185">Reference proteome</keyword>
<sequence>MSQVRYKECNFLRGNDFVFLAYRTGLDTVAGETANMKAEEERGFDNSRNISETEPSTSRISISNIGRESIVHEVFHEASSNYGYKAEAGAE</sequence>
<gene>
    <name evidence="2" type="ORF">C1H46_004939</name>
</gene>
<feature type="compositionally biased region" description="Polar residues" evidence="1">
    <location>
        <begin position="46"/>
        <end position="59"/>
    </location>
</feature>
<feature type="region of interest" description="Disordered" evidence="1">
    <location>
        <begin position="39"/>
        <end position="59"/>
    </location>
</feature>